<sequence>MSDTHSETISDYQRKIELLEKALIRERNTKKKLEVKLDEKANQRLAENKDFLKAFEEAQSRQIQLQFLGILNKDIISDKKPEEMFDSYSRGLQKLLENCPVLLGTLTKDSWQLMTLGGPDEDWKLIKPSEGLSTTLYSVLEYEPQQWHRKELDSPSTFNQLLRNNTLLFYIIELSSSQKRVIFLDINHYCYSEDFKKTLKVSGQNFSTAIKKRMTEIELSYNNQKLKHTLATLEKTQKQLAHTDKMASLGQLSAGIAHEINNPIGYVTSNLDVLKDYLQIYEDAFAKLAKNTDNSHVLAQSELSFTREDTPALIDACKNGVERVAAIVNSLKTFSRKEQTDFGDTQINDVIKSAIEMVWNQMKYEHQLEVQLLDELPPIYGNFGQLQQVFVNLFVNASHAMTEKGQLTVTSNLVGDAVEVTVTDTGCGIEPKNLKRLFEPFYTTKDESSGTGLGLSVSYAIIEKHNANISVNSTLDIGTTFTLRFPT</sequence>
<evidence type="ECO:0000256" key="1">
    <source>
        <dbReference type="ARBA" id="ARBA00000085"/>
    </source>
</evidence>
<feature type="domain" description="Histidine kinase" evidence="5">
    <location>
        <begin position="255"/>
        <end position="487"/>
    </location>
</feature>
<dbReference type="SMART" id="SM00387">
    <property type="entry name" value="HATPase_c"/>
    <property type="match status" value="1"/>
</dbReference>
<dbReference type="EMBL" id="BSSV01000002">
    <property type="protein sequence ID" value="GLX84945.1"/>
    <property type="molecule type" value="Genomic_DNA"/>
</dbReference>
<gene>
    <name evidence="6" type="ORF">tloyanaT_11970</name>
</gene>
<evidence type="ECO:0000259" key="5">
    <source>
        <dbReference type="PROSITE" id="PS50109"/>
    </source>
</evidence>
<keyword evidence="3" id="KW-0597">Phosphoprotein</keyword>
<dbReference type="PRINTS" id="PR00344">
    <property type="entry name" value="BCTRLSENSOR"/>
</dbReference>
<reference evidence="6 7" key="1">
    <citation type="submission" date="2023-03" db="EMBL/GenBank/DDBJ databases">
        <title>Thalassotalea loyana LMG 22536T draft genome sequence.</title>
        <authorList>
            <person name="Sawabe T."/>
        </authorList>
    </citation>
    <scope>NUCLEOTIDE SEQUENCE [LARGE SCALE GENOMIC DNA]</scope>
    <source>
        <strain evidence="6 7">LMG 22536</strain>
    </source>
</reference>
<organism evidence="6 7">
    <name type="scientific">Thalassotalea loyana</name>
    <dbReference type="NCBI Taxonomy" id="280483"/>
    <lineage>
        <taxon>Bacteria</taxon>
        <taxon>Pseudomonadati</taxon>
        <taxon>Pseudomonadota</taxon>
        <taxon>Gammaproteobacteria</taxon>
        <taxon>Alteromonadales</taxon>
        <taxon>Colwelliaceae</taxon>
        <taxon>Thalassotalea</taxon>
    </lineage>
</organism>
<dbReference type="PROSITE" id="PS50109">
    <property type="entry name" value="HIS_KIN"/>
    <property type="match status" value="1"/>
</dbReference>
<evidence type="ECO:0000313" key="6">
    <source>
        <dbReference type="EMBL" id="GLX84945.1"/>
    </source>
</evidence>
<dbReference type="EC" id="2.7.13.3" evidence="2"/>
<dbReference type="RefSeq" id="WP_284296637.1">
    <property type="nucleotide sequence ID" value="NZ_BSSV01000002.1"/>
</dbReference>
<dbReference type="PANTHER" id="PTHR43065">
    <property type="entry name" value="SENSOR HISTIDINE KINASE"/>
    <property type="match status" value="1"/>
</dbReference>
<evidence type="ECO:0000313" key="7">
    <source>
        <dbReference type="Proteomes" id="UP001157134"/>
    </source>
</evidence>
<protein>
    <recommendedName>
        <fullName evidence="2">histidine kinase</fullName>
        <ecNumber evidence="2">2.7.13.3</ecNumber>
    </recommendedName>
</protein>
<dbReference type="SMART" id="SM00388">
    <property type="entry name" value="HisKA"/>
    <property type="match status" value="1"/>
</dbReference>
<feature type="coiled-coil region" evidence="4">
    <location>
        <begin position="9"/>
        <end position="43"/>
    </location>
</feature>
<dbReference type="SUPFAM" id="SSF47384">
    <property type="entry name" value="Homodimeric domain of signal transducing histidine kinase"/>
    <property type="match status" value="1"/>
</dbReference>
<dbReference type="InterPro" id="IPR003661">
    <property type="entry name" value="HisK_dim/P_dom"/>
</dbReference>
<evidence type="ECO:0000256" key="2">
    <source>
        <dbReference type="ARBA" id="ARBA00012438"/>
    </source>
</evidence>
<dbReference type="InterPro" id="IPR003594">
    <property type="entry name" value="HATPase_dom"/>
</dbReference>
<keyword evidence="7" id="KW-1185">Reference proteome</keyword>
<proteinExistence type="predicted"/>
<dbReference type="Proteomes" id="UP001157134">
    <property type="component" value="Unassembled WGS sequence"/>
</dbReference>
<keyword evidence="4" id="KW-0175">Coiled coil</keyword>
<dbReference type="Gene3D" id="1.10.287.130">
    <property type="match status" value="1"/>
</dbReference>
<dbReference type="InterPro" id="IPR036890">
    <property type="entry name" value="HATPase_C_sf"/>
</dbReference>
<dbReference type="Pfam" id="PF02518">
    <property type="entry name" value="HATPase_c"/>
    <property type="match status" value="1"/>
</dbReference>
<evidence type="ECO:0000256" key="4">
    <source>
        <dbReference type="SAM" id="Coils"/>
    </source>
</evidence>
<comment type="caution">
    <text evidence="6">The sequence shown here is derived from an EMBL/GenBank/DDBJ whole genome shotgun (WGS) entry which is preliminary data.</text>
</comment>
<dbReference type="CDD" id="cd00082">
    <property type="entry name" value="HisKA"/>
    <property type="match status" value="1"/>
</dbReference>
<comment type="catalytic activity">
    <reaction evidence="1">
        <text>ATP + protein L-histidine = ADP + protein N-phospho-L-histidine.</text>
        <dbReference type="EC" id="2.7.13.3"/>
    </reaction>
</comment>
<accession>A0ABQ6H9Z2</accession>
<dbReference type="InterPro" id="IPR036097">
    <property type="entry name" value="HisK_dim/P_sf"/>
</dbReference>
<dbReference type="InterPro" id="IPR005467">
    <property type="entry name" value="His_kinase_dom"/>
</dbReference>
<dbReference type="Gene3D" id="3.30.565.10">
    <property type="entry name" value="Histidine kinase-like ATPase, C-terminal domain"/>
    <property type="match status" value="1"/>
</dbReference>
<dbReference type="SUPFAM" id="SSF55874">
    <property type="entry name" value="ATPase domain of HSP90 chaperone/DNA topoisomerase II/histidine kinase"/>
    <property type="match status" value="1"/>
</dbReference>
<dbReference type="InterPro" id="IPR004358">
    <property type="entry name" value="Sig_transdc_His_kin-like_C"/>
</dbReference>
<evidence type="ECO:0000256" key="3">
    <source>
        <dbReference type="ARBA" id="ARBA00022553"/>
    </source>
</evidence>
<dbReference type="PANTHER" id="PTHR43065:SF50">
    <property type="entry name" value="HISTIDINE KINASE"/>
    <property type="match status" value="1"/>
</dbReference>
<name>A0ABQ6H9Z2_9GAMM</name>